<dbReference type="AlphaFoldDB" id="A0AAD5SPY0"/>
<keyword evidence="2" id="KW-1185">Reference proteome</keyword>
<dbReference type="Pfam" id="PF09737">
    <property type="entry name" value="Det1"/>
    <property type="match status" value="1"/>
</dbReference>
<dbReference type="PANTHER" id="PTHR13374:SF3">
    <property type="entry name" value="DET1 HOMOLOG"/>
    <property type="match status" value="1"/>
</dbReference>
<comment type="caution">
    <text evidence="1">The sequence shown here is derived from an EMBL/GenBank/DDBJ whole genome shotgun (WGS) entry which is preliminary data.</text>
</comment>
<dbReference type="GO" id="GO:0016567">
    <property type="term" value="P:protein ubiquitination"/>
    <property type="evidence" value="ECO:0007669"/>
    <property type="project" value="TreeGrafter"/>
</dbReference>
<name>A0AAD5SPY0_9FUNG</name>
<protein>
    <submittedName>
        <fullName evidence="1">Acid phosphatase det1</fullName>
    </submittedName>
</protein>
<dbReference type="GO" id="GO:0031461">
    <property type="term" value="C:cullin-RING ubiquitin ligase complex"/>
    <property type="evidence" value="ECO:0007669"/>
    <property type="project" value="TreeGrafter"/>
</dbReference>
<organism evidence="1 2">
    <name type="scientific">Physocladia obscura</name>
    <dbReference type="NCBI Taxonomy" id="109957"/>
    <lineage>
        <taxon>Eukaryota</taxon>
        <taxon>Fungi</taxon>
        <taxon>Fungi incertae sedis</taxon>
        <taxon>Chytridiomycota</taxon>
        <taxon>Chytridiomycota incertae sedis</taxon>
        <taxon>Chytridiomycetes</taxon>
        <taxon>Chytridiales</taxon>
        <taxon>Chytriomycetaceae</taxon>
        <taxon>Physocladia</taxon>
    </lineage>
</organism>
<evidence type="ECO:0000313" key="2">
    <source>
        <dbReference type="Proteomes" id="UP001211907"/>
    </source>
</evidence>
<dbReference type="EMBL" id="JADGJH010003230">
    <property type="protein sequence ID" value="KAJ3092515.1"/>
    <property type="molecule type" value="Genomic_DNA"/>
</dbReference>
<sequence>MWYDKNLSVLGIVRARETGRLAGYRMMRRAVKTLVPSEYRRVAGAREEFQQKDQTDANRRFATADATLRSVNISAAIVSHVLGFSADGSLLLCLGQANHSLVAFRYSPDPSLLLDSASYPPFQLFFRQTPVFETTITAGAESLIRDFCLFTANRKFVLLASALPMPATERAANASRYPHSIESLRFLDNITFWLICLSTGAVLDRLHFPANMILLSHAAGVQIYGEILAITSIKDQTIHLFHVQDTGRFVKLREIGWHNNDDDEYVLAEVRAREDAQWREAAMKSSNNIGNHNNIEADGIGSSSSVVKAKVNKAISTFSDFSDEWLNPLFDDGDFEMREA</sequence>
<proteinExistence type="predicted"/>
<dbReference type="GO" id="GO:1990756">
    <property type="term" value="F:ubiquitin-like ligase-substrate adaptor activity"/>
    <property type="evidence" value="ECO:0007669"/>
    <property type="project" value="TreeGrafter"/>
</dbReference>
<dbReference type="GO" id="GO:0032436">
    <property type="term" value="P:positive regulation of proteasomal ubiquitin-dependent protein catabolic process"/>
    <property type="evidence" value="ECO:0007669"/>
    <property type="project" value="TreeGrafter"/>
</dbReference>
<gene>
    <name evidence="1" type="primary">DET1_2</name>
    <name evidence="1" type="ORF">HK100_006927</name>
</gene>
<dbReference type="InterPro" id="IPR019138">
    <property type="entry name" value="De-etiolated_protein_1_Det1"/>
</dbReference>
<dbReference type="Proteomes" id="UP001211907">
    <property type="component" value="Unassembled WGS sequence"/>
</dbReference>
<dbReference type="GO" id="GO:0031625">
    <property type="term" value="F:ubiquitin protein ligase binding"/>
    <property type="evidence" value="ECO:0007669"/>
    <property type="project" value="TreeGrafter"/>
</dbReference>
<feature type="non-terminal residue" evidence="1">
    <location>
        <position position="340"/>
    </location>
</feature>
<dbReference type="GO" id="GO:0005634">
    <property type="term" value="C:nucleus"/>
    <property type="evidence" value="ECO:0007669"/>
    <property type="project" value="TreeGrafter"/>
</dbReference>
<reference evidence="1" key="1">
    <citation type="submission" date="2020-05" db="EMBL/GenBank/DDBJ databases">
        <title>Phylogenomic resolution of chytrid fungi.</title>
        <authorList>
            <person name="Stajich J.E."/>
            <person name="Amses K."/>
            <person name="Simmons R."/>
            <person name="Seto K."/>
            <person name="Myers J."/>
            <person name="Bonds A."/>
            <person name="Quandt C.A."/>
            <person name="Barry K."/>
            <person name="Liu P."/>
            <person name="Grigoriev I."/>
            <person name="Longcore J.E."/>
            <person name="James T.Y."/>
        </authorList>
    </citation>
    <scope>NUCLEOTIDE SEQUENCE</scope>
    <source>
        <strain evidence="1">JEL0513</strain>
    </source>
</reference>
<dbReference type="PANTHER" id="PTHR13374">
    <property type="entry name" value="DET1 HOMOLOG DE-ETIOLATED-1 HOMOLOG"/>
    <property type="match status" value="1"/>
</dbReference>
<evidence type="ECO:0000313" key="1">
    <source>
        <dbReference type="EMBL" id="KAJ3092515.1"/>
    </source>
</evidence>
<accession>A0AAD5SPY0</accession>